<dbReference type="Gene3D" id="1.25.10.10">
    <property type="entry name" value="Leucine-rich Repeat Variant"/>
    <property type="match status" value="1"/>
</dbReference>
<dbReference type="PANTHER" id="PTHR13347:SF1">
    <property type="entry name" value="HEAT REPEAT-CONTAINING PROTEIN 3"/>
    <property type="match status" value="1"/>
</dbReference>
<reference evidence="4" key="1">
    <citation type="submission" date="2016-05" db="EMBL/GenBank/DDBJ databases">
        <title>Comparative genomics of biotechnologically important yeasts.</title>
        <authorList>
            <consortium name="DOE Joint Genome Institute"/>
            <person name="Riley R."/>
            <person name="Haridas S."/>
            <person name="Wolfe K.H."/>
            <person name="Lopes M.R."/>
            <person name="Hittinger C.T."/>
            <person name="Goker M."/>
            <person name="Salamov A."/>
            <person name="Wisecaver J."/>
            <person name="Long T.M."/>
            <person name="Aerts A.L."/>
            <person name="Barry K."/>
            <person name="Choi C."/>
            <person name="Clum A."/>
            <person name="Coughlan A.Y."/>
            <person name="Deshpande S."/>
            <person name="Douglass A.P."/>
            <person name="Hanson S.J."/>
            <person name="Klenk H.-P."/>
            <person name="Labutti K."/>
            <person name="Lapidus A."/>
            <person name="Lindquist E."/>
            <person name="Lipzen A."/>
            <person name="Meier-Kolthoff J.P."/>
            <person name="Ohm R.A."/>
            <person name="Otillar R.P."/>
            <person name="Pangilinan J."/>
            <person name="Peng Y."/>
            <person name="Rokas A."/>
            <person name="Rosa C.A."/>
            <person name="Scheuner C."/>
            <person name="Sibirny A.A."/>
            <person name="Slot J.C."/>
            <person name="Stielow J.B."/>
            <person name="Sun H."/>
            <person name="Kurtzman C.P."/>
            <person name="Blackwell M."/>
            <person name="Grigoriev I.V."/>
            <person name="Jeffries T.W."/>
        </authorList>
    </citation>
    <scope>NUCLEOTIDE SEQUENCE [LARGE SCALE GENOMIC DNA]</scope>
    <source>
        <strain evidence="4">DSM 1968</strain>
    </source>
</reference>
<dbReference type="OrthoDB" id="288703at2759"/>
<dbReference type="FunCoup" id="A0A1D2VM01">
    <property type="interactions" value="255"/>
</dbReference>
<dbReference type="InParanoid" id="A0A1D2VM01"/>
<dbReference type="EMBL" id="KV454477">
    <property type="protein sequence ID" value="ODV62632.1"/>
    <property type="molecule type" value="Genomic_DNA"/>
</dbReference>
<dbReference type="InterPro" id="IPR011989">
    <property type="entry name" value="ARM-like"/>
</dbReference>
<evidence type="ECO:0008006" key="5">
    <source>
        <dbReference type="Google" id="ProtNLM"/>
    </source>
</evidence>
<feature type="compositionally biased region" description="Basic residues" evidence="2">
    <location>
        <begin position="609"/>
        <end position="625"/>
    </location>
</feature>
<keyword evidence="4" id="KW-1185">Reference proteome</keyword>
<feature type="coiled-coil region" evidence="1">
    <location>
        <begin position="3"/>
        <end position="30"/>
    </location>
</feature>
<dbReference type="AlphaFoldDB" id="A0A1D2VM01"/>
<sequence>MAKAKKINKLAALRNERLSLRKKNPSAQQNQIQLQHLNDQQINHLKINFTPILNKLSIQDNNSIPEVLNHKIAALQILNSLIDQDVIRNFLLKEKIIPIILNSDNDLLSTITTYNKNKNKNNPETFQINLNSLYLLKNLIHYNGYQIAISLWRKNLFKLIDFNINQINTQIKIQIDNNDLNNKENNHNIFNLSHVLIELIISLLNSNSIDILKDILSSDKITILLSFIFTLFNNFKSVLPIDLYFSILKLIYDFSSQSSQFIDIIIQNYDFLNIFKNLSVTILQNNVNDPNNINNISNKNSTIYRNLVNIYTQGLNLQFFEYSFDNNNENKEDEDFNIEIDNEQISLSNQDKISLMKLYTDTSSFLSDFNNNNLQIIDMNQNNLDFISNLNINPNFNLINIADYLLLSNQKLTNSLLFQSIETSLEILTALIEFVANNSPTINSLDSDLLNSLIHSLSPLLLDHYLPHEIFQFKTLDLLINFSWLFNLIENDRHLYPIDNPDSILDTLNNWKLVVDRLWQLIFQYITADSAQSSMIFTNKLFIILCATFRNIEHDLINDNKYITVENISLLVTNLNNFIERNYGIDETDNINNISNPSNPNNNNNNNNKNKKNKNKNKKNKSKNKKNTDEMNEINEFFHNYIQFLSNVSKIPNHIEVNLVVTQFYMNLLLKVNFDSIQMPINITEFLQIIDDIFDIFNDESFDYDSSSFVETNYLSNLKLIEKKLPKIAKMYINKKEQPEIREKADEVITNLSKFIKYKEREFKLTQNKKKSSL</sequence>
<keyword evidence="1" id="KW-0175">Coiled coil</keyword>
<evidence type="ECO:0000313" key="3">
    <source>
        <dbReference type="EMBL" id="ODV62632.1"/>
    </source>
</evidence>
<evidence type="ECO:0000256" key="2">
    <source>
        <dbReference type="SAM" id="MobiDB-lite"/>
    </source>
</evidence>
<gene>
    <name evidence="3" type="ORF">ASCRUDRAFT_136698</name>
</gene>
<name>A0A1D2VM01_9ASCO</name>
<dbReference type="GO" id="GO:0006606">
    <property type="term" value="P:protein import into nucleus"/>
    <property type="evidence" value="ECO:0007669"/>
    <property type="project" value="TreeGrafter"/>
</dbReference>
<protein>
    <recommendedName>
        <fullName evidence="5">ARM repeat-containing protein</fullName>
    </recommendedName>
</protein>
<accession>A0A1D2VM01</accession>
<dbReference type="RefSeq" id="XP_020048939.1">
    <property type="nucleotide sequence ID" value="XM_020189111.1"/>
</dbReference>
<organism evidence="3 4">
    <name type="scientific">Ascoidea rubescens DSM 1968</name>
    <dbReference type="NCBI Taxonomy" id="1344418"/>
    <lineage>
        <taxon>Eukaryota</taxon>
        <taxon>Fungi</taxon>
        <taxon>Dikarya</taxon>
        <taxon>Ascomycota</taxon>
        <taxon>Saccharomycotina</taxon>
        <taxon>Saccharomycetes</taxon>
        <taxon>Ascoideaceae</taxon>
        <taxon>Ascoidea</taxon>
    </lineage>
</organism>
<dbReference type="GO" id="GO:0042273">
    <property type="term" value="P:ribosomal large subunit biogenesis"/>
    <property type="evidence" value="ECO:0007669"/>
    <property type="project" value="TreeGrafter"/>
</dbReference>
<evidence type="ECO:0000256" key="1">
    <source>
        <dbReference type="SAM" id="Coils"/>
    </source>
</evidence>
<dbReference type="PANTHER" id="PTHR13347">
    <property type="entry name" value="HEAT REPEAT-CONTAINING PROTEIN 3"/>
    <property type="match status" value="1"/>
</dbReference>
<dbReference type="InterPro" id="IPR052616">
    <property type="entry name" value="SYO1-like"/>
</dbReference>
<dbReference type="STRING" id="1344418.A0A1D2VM01"/>
<feature type="compositionally biased region" description="Low complexity" evidence="2">
    <location>
        <begin position="590"/>
        <end position="608"/>
    </location>
</feature>
<dbReference type="GO" id="GO:0051082">
    <property type="term" value="F:unfolded protein binding"/>
    <property type="evidence" value="ECO:0007669"/>
    <property type="project" value="TreeGrafter"/>
</dbReference>
<evidence type="ECO:0000313" key="4">
    <source>
        <dbReference type="Proteomes" id="UP000095038"/>
    </source>
</evidence>
<dbReference type="GeneID" id="30962747"/>
<feature type="region of interest" description="Disordered" evidence="2">
    <location>
        <begin position="590"/>
        <end position="629"/>
    </location>
</feature>
<proteinExistence type="predicted"/>
<dbReference type="Proteomes" id="UP000095038">
    <property type="component" value="Unassembled WGS sequence"/>
</dbReference>